<evidence type="ECO:0000313" key="4">
    <source>
        <dbReference type="EMBL" id="MBU2690233.1"/>
    </source>
</evidence>
<reference evidence="4" key="1">
    <citation type="submission" date="2021-05" db="EMBL/GenBank/DDBJ databases">
        <title>Energy efficiency and biological interactions define the core microbiome of deep oligotrophic groundwater.</title>
        <authorList>
            <person name="Mehrshad M."/>
            <person name="Lopez-Fernandez M."/>
            <person name="Bell E."/>
            <person name="Bernier-Latmani R."/>
            <person name="Bertilsson S."/>
            <person name="Dopson M."/>
        </authorList>
    </citation>
    <scope>NUCLEOTIDE SEQUENCE</scope>
    <source>
        <strain evidence="4">Modern_marine.mb.64</strain>
    </source>
</reference>
<dbReference type="SUPFAM" id="SSF48695">
    <property type="entry name" value="Multiheme cytochromes"/>
    <property type="match status" value="1"/>
</dbReference>
<accession>A0A948WBR9</accession>
<name>A0A948WBR9_UNCEI</name>
<protein>
    <submittedName>
        <fullName evidence="4">Tetrathionate reductase family octaheme c-type cytochrome</fullName>
    </submittedName>
</protein>
<evidence type="ECO:0000259" key="3">
    <source>
        <dbReference type="Pfam" id="PF13435"/>
    </source>
</evidence>
<organism evidence="4 5">
    <name type="scientific">Eiseniibacteriota bacterium</name>
    <dbReference type="NCBI Taxonomy" id="2212470"/>
    <lineage>
        <taxon>Bacteria</taxon>
        <taxon>Candidatus Eiseniibacteriota</taxon>
    </lineage>
</organism>
<gene>
    <name evidence="4" type="ORF">KJ970_04835</name>
</gene>
<dbReference type="InterPro" id="IPR024673">
    <property type="entry name" value="Octahem_Cyt_c"/>
</dbReference>
<dbReference type="PANTHER" id="PTHR35038">
    <property type="entry name" value="DISSIMILATORY SULFITE REDUCTASE SIRA"/>
    <property type="match status" value="1"/>
</dbReference>
<dbReference type="AlphaFoldDB" id="A0A948WBR9"/>
<evidence type="ECO:0000256" key="1">
    <source>
        <dbReference type="ARBA" id="ARBA00022729"/>
    </source>
</evidence>
<feature type="chain" id="PRO_5036682829" evidence="2">
    <location>
        <begin position="22"/>
        <end position="468"/>
    </location>
</feature>
<dbReference type="InterPro" id="IPR051829">
    <property type="entry name" value="Multiheme_Cytochr_ET"/>
</dbReference>
<dbReference type="GO" id="GO:0016491">
    <property type="term" value="F:oxidoreductase activity"/>
    <property type="evidence" value="ECO:0007669"/>
    <property type="project" value="TreeGrafter"/>
</dbReference>
<dbReference type="InterPro" id="IPR023155">
    <property type="entry name" value="Cyt_c-552/4"/>
</dbReference>
<keyword evidence="1 2" id="KW-0732">Signal</keyword>
<dbReference type="EMBL" id="JAHJDP010000026">
    <property type="protein sequence ID" value="MBU2690233.1"/>
    <property type="molecule type" value="Genomic_DNA"/>
</dbReference>
<dbReference type="Pfam" id="PF13435">
    <property type="entry name" value="Cytochrome_C554"/>
    <property type="match status" value="1"/>
</dbReference>
<evidence type="ECO:0000313" key="5">
    <source>
        <dbReference type="Proteomes" id="UP000777784"/>
    </source>
</evidence>
<proteinExistence type="predicted"/>
<evidence type="ECO:0000256" key="2">
    <source>
        <dbReference type="SAM" id="SignalP"/>
    </source>
</evidence>
<feature type="signal peptide" evidence="2">
    <location>
        <begin position="1"/>
        <end position="21"/>
    </location>
</feature>
<dbReference type="NCBIfam" id="TIGR04315">
    <property type="entry name" value="octaheme_Shew"/>
    <property type="match status" value="1"/>
</dbReference>
<comment type="caution">
    <text evidence="4">The sequence shown here is derived from an EMBL/GenBank/DDBJ whole genome shotgun (WGS) entry which is preliminary data.</text>
</comment>
<feature type="domain" description="Cytochrome c-552/4" evidence="3">
    <location>
        <begin position="43"/>
        <end position="126"/>
    </location>
</feature>
<dbReference type="Pfam" id="PF11783">
    <property type="entry name" value="Cytochrome_cB"/>
    <property type="match status" value="1"/>
</dbReference>
<dbReference type="InterPro" id="IPR036280">
    <property type="entry name" value="Multihaem_cyt_sf"/>
</dbReference>
<dbReference type="PIRSF" id="PIRSF039014">
    <property type="entry name" value="OTR_cyc"/>
    <property type="match status" value="1"/>
</dbReference>
<dbReference type="PANTHER" id="PTHR35038:SF5">
    <property type="entry name" value="CYTOCHROME C-TYPE PROTEIN NRFB"/>
    <property type="match status" value="1"/>
</dbReference>
<dbReference type="Gene3D" id="1.10.1130.10">
    <property type="entry name" value="Flavocytochrome C3, Chain A"/>
    <property type="match status" value="1"/>
</dbReference>
<sequence>MKIWRLPLITLLLLLTQPVHAAIQEHIDALEGPFSDGPSVTEACLNCHEDAARDFMKTTHWTWSSQQELADRKGPVERGKKNAINNFCISLPGNWPRCTSCHAGYGWEDDTFDFENARNVDCLVCHDATGSYKKFPTGAGHPAYETKESAGTVYPAPDLTHVAQNVGMPDRRACGSCHFFGGGGNAIKHGDLDESLVEPQRTFDVHMGIDGENMSCQSCHLTENHQISGNALVVSPGGKEKLDCTRCHEAEPHIKNAKMLNSHCKRVACQTCHIPTFAKGAPTKVWWDWSDAGKDLASEVDAFGMPTFSKQKGSFSWDREIVPTYAWYNGEGGAYQLGDVIDPDQIVTLNWPAGSHEDSTAKIYPFKKMRGRQIYDTGHKIMITPKLFGKTGYWTTFDWNSAAAQGMAATGLDYSGSYGWVETEMYWKINHMVVPKEDALKCNTCHGSKGRLDWTALGYDGDPRKAKN</sequence>
<dbReference type="Proteomes" id="UP000777784">
    <property type="component" value="Unassembled WGS sequence"/>
</dbReference>